<comment type="caution">
    <text evidence="2">The sequence shown here is derived from an EMBL/GenBank/DDBJ whole genome shotgun (WGS) entry which is preliminary data.</text>
</comment>
<feature type="transmembrane region" description="Helical" evidence="1">
    <location>
        <begin position="324"/>
        <end position="345"/>
    </location>
</feature>
<keyword evidence="1" id="KW-1133">Transmembrane helix</keyword>
<evidence type="ECO:0000313" key="3">
    <source>
        <dbReference type="Proteomes" id="UP000650424"/>
    </source>
</evidence>
<accession>A0ABR6ZLM4</accession>
<gene>
    <name evidence="2" type="ORF">H8L32_02930</name>
</gene>
<dbReference type="RefSeq" id="WP_186945654.1">
    <property type="nucleotide sequence ID" value="NZ_JACOGF010000001.1"/>
</dbReference>
<reference evidence="2 3" key="1">
    <citation type="submission" date="2020-08" db="EMBL/GenBank/DDBJ databases">
        <title>Novel species isolated from subtropical streams in China.</title>
        <authorList>
            <person name="Lu H."/>
        </authorList>
    </citation>
    <scope>NUCLEOTIDE SEQUENCE [LARGE SCALE GENOMIC DNA]</scope>
    <source>
        <strain evidence="2 3">CY18W</strain>
    </source>
</reference>
<sequence length="402" mass="43169">MTATCFEGVSTNPDILAMADRVFGVVRLSIQRATCVLNNVPATSLPQKGVEKDAYDFLKSYQVVNRSAVTRLSGISRTSGRRVDIGDATLLGSSIKLNHGAPDNLFEQARANKYFDGLKLSSATLAGLRWDAASKKAVVTADKSVQASEILNALAFRRVFADAPGTATVVAGAAATTASAPASVNARELHLKLKSLKAIRRFGWEITDWGNDNIYCGGDGLDSLQQHVKAGQFAIHTFKRDGESFDIRPDRTFVKFNLGGAGAWPRAYMANVFLAEKDVDGGFVEFLQKLWDAIGAEVIKLATSLAMSAIGAVVGAVALSEIPVLGTIVGAVIGAVIGYVVGWLLDTAKDDIFESPDNPLGMILPSQNFRFNGGRLVSPDYTQEFSVGSARYLMTYYWQLVV</sequence>
<proteinExistence type="predicted"/>
<name>A0ABR6ZLM4_9BURK</name>
<keyword evidence="1" id="KW-0812">Transmembrane</keyword>
<evidence type="ECO:0000256" key="1">
    <source>
        <dbReference type="SAM" id="Phobius"/>
    </source>
</evidence>
<protein>
    <submittedName>
        <fullName evidence="2">Uncharacterized protein</fullName>
    </submittedName>
</protein>
<organism evidence="2 3">
    <name type="scientific">Undibacterium hunanense</name>
    <dbReference type="NCBI Taxonomy" id="2762292"/>
    <lineage>
        <taxon>Bacteria</taxon>
        <taxon>Pseudomonadati</taxon>
        <taxon>Pseudomonadota</taxon>
        <taxon>Betaproteobacteria</taxon>
        <taxon>Burkholderiales</taxon>
        <taxon>Oxalobacteraceae</taxon>
        <taxon>Undibacterium</taxon>
    </lineage>
</organism>
<dbReference type="EMBL" id="JACOGF010000001">
    <property type="protein sequence ID" value="MBC3916433.1"/>
    <property type="molecule type" value="Genomic_DNA"/>
</dbReference>
<keyword evidence="3" id="KW-1185">Reference proteome</keyword>
<evidence type="ECO:0000313" key="2">
    <source>
        <dbReference type="EMBL" id="MBC3916433.1"/>
    </source>
</evidence>
<dbReference type="Proteomes" id="UP000650424">
    <property type="component" value="Unassembled WGS sequence"/>
</dbReference>
<keyword evidence="1" id="KW-0472">Membrane</keyword>
<feature type="transmembrane region" description="Helical" evidence="1">
    <location>
        <begin position="298"/>
        <end position="318"/>
    </location>
</feature>